<dbReference type="AlphaFoldDB" id="A0A2P7ARY8"/>
<keyword evidence="3" id="KW-1185">Reference proteome</keyword>
<organism evidence="2 3">
    <name type="scientific">Phyllobacterium endophyticum</name>
    <dbReference type="NCBI Taxonomy" id="1149773"/>
    <lineage>
        <taxon>Bacteria</taxon>
        <taxon>Pseudomonadati</taxon>
        <taxon>Pseudomonadota</taxon>
        <taxon>Alphaproteobacteria</taxon>
        <taxon>Hyphomicrobiales</taxon>
        <taxon>Phyllobacteriaceae</taxon>
        <taxon>Phyllobacterium</taxon>
    </lineage>
</organism>
<evidence type="ECO:0000313" key="3">
    <source>
        <dbReference type="Proteomes" id="UP000241158"/>
    </source>
</evidence>
<dbReference type="Proteomes" id="UP000241158">
    <property type="component" value="Unassembled WGS sequence"/>
</dbReference>
<accession>A0A2P7ARY8</accession>
<feature type="transmembrane region" description="Helical" evidence="1">
    <location>
        <begin position="83"/>
        <end position="105"/>
    </location>
</feature>
<protein>
    <recommendedName>
        <fullName evidence="4">Lysylphosphatidylglycerol synthetase family protein</fullName>
    </recommendedName>
</protein>
<feature type="transmembrane region" description="Helical" evidence="1">
    <location>
        <begin position="125"/>
        <end position="144"/>
    </location>
</feature>
<feature type="transmembrane region" description="Helical" evidence="1">
    <location>
        <begin position="47"/>
        <end position="71"/>
    </location>
</feature>
<dbReference type="EMBL" id="PGGN01000003">
    <property type="protein sequence ID" value="PSH56927.1"/>
    <property type="molecule type" value="Genomic_DNA"/>
</dbReference>
<feature type="transmembrane region" description="Helical" evidence="1">
    <location>
        <begin position="198"/>
        <end position="219"/>
    </location>
</feature>
<comment type="caution">
    <text evidence="2">The sequence shown here is derived from an EMBL/GenBank/DDBJ whole genome shotgun (WGS) entry which is preliminary data.</text>
</comment>
<proteinExistence type="predicted"/>
<name>A0A2P7ARY8_9HYPH</name>
<dbReference type="OrthoDB" id="145485at2"/>
<dbReference type="RefSeq" id="WP_106717687.1">
    <property type="nucleotide sequence ID" value="NZ_JACHXT010000003.1"/>
</dbReference>
<reference evidence="3" key="1">
    <citation type="submission" date="2017-11" db="EMBL/GenBank/DDBJ databases">
        <authorList>
            <person name="Kuznetsova I."/>
            <person name="Sazanova A."/>
            <person name="Chirak E."/>
            <person name="Safronova V."/>
            <person name="Willems A."/>
        </authorList>
    </citation>
    <scope>NUCLEOTIDE SEQUENCE [LARGE SCALE GENOMIC DNA]</scope>
    <source>
        <strain evidence="3">PEPV15</strain>
    </source>
</reference>
<feature type="transmembrane region" description="Helical" evidence="1">
    <location>
        <begin position="7"/>
        <end position="27"/>
    </location>
</feature>
<feature type="transmembrane region" description="Helical" evidence="1">
    <location>
        <begin position="270"/>
        <end position="295"/>
    </location>
</feature>
<keyword evidence="1" id="KW-0812">Transmembrane</keyword>
<gene>
    <name evidence="2" type="ORF">CU100_16625</name>
</gene>
<evidence type="ECO:0000256" key="1">
    <source>
        <dbReference type="SAM" id="Phobius"/>
    </source>
</evidence>
<sequence length="312" mass="33530">MQARKNLVNILVAAAIVLSLALIYNGVSRYSLTDIMQSLGSIPVRHLLLSIAFTSASYIALTGFDVLGLIYAGKPLPYGKTALTSFVSLSIGHNVGLAALSSGAIRYRFYSRWGLGVEDVAKVVLFSGITVGIGLLSLCSWAMLFRSDSAARIIGLSPYQVWLSGLAAMLALGVYLVLCWRLRLPLRVRKWTFKLPSLRLATGQLVVGTLNFALIAASLQQLLLAYQKVSYWDVATAYSIANGAVIASHVPGGLGVLEASTQFLLPQAATIGAVIAFRCVYFFLPLPLGMVLFALSEREFRRSSGTARSFAG</sequence>
<keyword evidence="1" id="KW-0472">Membrane</keyword>
<feature type="transmembrane region" description="Helical" evidence="1">
    <location>
        <begin position="156"/>
        <end position="178"/>
    </location>
</feature>
<keyword evidence="1" id="KW-1133">Transmembrane helix</keyword>
<evidence type="ECO:0008006" key="4">
    <source>
        <dbReference type="Google" id="ProtNLM"/>
    </source>
</evidence>
<evidence type="ECO:0000313" key="2">
    <source>
        <dbReference type="EMBL" id="PSH56927.1"/>
    </source>
</evidence>